<reference evidence="4" key="1">
    <citation type="submission" date="2014-09" db="EMBL/GenBank/DDBJ databases">
        <title>Genome sequence of the luminous mushroom Mycena chlorophos for searching fungal bioluminescence genes.</title>
        <authorList>
            <person name="Tanaka Y."/>
            <person name="Kasuga D."/>
            <person name="Oba Y."/>
            <person name="Hase S."/>
            <person name="Sato K."/>
            <person name="Oba Y."/>
            <person name="Sakakibara Y."/>
        </authorList>
    </citation>
    <scope>NUCLEOTIDE SEQUENCE</scope>
</reference>
<proteinExistence type="predicted"/>
<feature type="compositionally biased region" description="Basic residues" evidence="2">
    <location>
        <begin position="243"/>
        <end position="257"/>
    </location>
</feature>
<name>A0ABQ0LXB4_MYCCL</name>
<keyword evidence="1" id="KW-0863">Zinc-finger</keyword>
<feature type="region of interest" description="Disordered" evidence="2">
    <location>
        <begin position="128"/>
        <end position="165"/>
    </location>
</feature>
<feature type="compositionally biased region" description="Pro residues" evidence="2">
    <location>
        <begin position="206"/>
        <end position="216"/>
    </location>
</feature>
<accession>A0ABQ0LXB4</accession>
<feature type="region of interest" description="Disordered" evidence="2">
    <location>
        <begin position="238"/>
        <end position="259"/>
    </location>
</feature>
<feature type="compositionally biased region" description="Low complexity" evidence="2">
    <location>
        <begin position="217"/>
        <end position="226"/>
    </location>
</feature>
<organism evidence="4 5">
    <name type="scientific">Mycena chlorophos</name>
    <name type="common">Agaric fungus</name>
    <name type="synonym">Agaricus chlorophos</name>
    <dbReference type="NCBI Taxonomy" id="658473"/>
    <lineage>
        <taxon>Eukaryota</taxon>
        <taxon>Fungi</taxon>
        <taxon>Dikarya</taxon>
        <taxon>Basidiomycota</taxon>
        <taxon>Agaricomycotina</taxon>
        <taxon>Agaricomycetes</taxon>
        <taxon>Agaricomycetidae</taxon>
        <taxon>Agaricales</taxon>
        <taxon>Marasmiineae</taxon>
        <taxon>Mycenaceae</taxon>
        <taxon>Mycena</taxon>
    </lineage>
</organism>
<keyword evidence="1" id="KW-0862">Zinc</keyword>
<keyword evidence="1" id="KW-0479">Metal-binding</keyword>
<dbReference type="EMBL" id="DF848980">
    <property type="protein sequence ID" value="GAT55359.1"/>
    <property type="molecule type" value="Genomic_DNA"/>
</dbReference>
<feature type="compositionally biased region" description="Low complexity" evidence="2">
    <location>
        <begin position="144"/>
        <end position="155"/>
    </location>
</feature>
<dbReference type="Proteomes" id="UP000815677">
    <property type="component" value="Unassembled WGS sequence"/>
</dbReference>
<dbReference type="PROSITE" id="PS50158">
    <property type="entry name" value="ZF_CCHC"/>
    <property type="match status" value="1"/>
</dbReference>
<keyword evidence="5" id="KW-1185">Reference proteome</keyword>
<evidence type="ECO:0000313" key="5">
    <source>
        <dbReference type="Proteomes" id="UP000815677"/>
    </source>
</evidence>
<dbReference type="InterPro" id="IPR001878">
    <property type="entry name" value="Znf_CCHC"/>
</dbReference>
<feature type="domain" description="CCHC-type" evidence="3">
    <location>
        <begin position="342"/>
        <end position="358"/>
    </location>
</feature>
<evidence type="ECO:0000259" key="3">
    <source>
        <dbReference type="PROSITE" id="PS50158"/>
    </source>
</evidence>
<evidence type="ECO:0000313" key="4">
    <source>
        <dbReference type="EMBL" id="GAT55359.1"/>
    </source>
</evidence>
<evidence type="ECO:0000256" key="2">
    <source>
        <dbReference type="SAM" id="MobiDB-lite"/>
    </source>
</evidence>
<gene>
    <name evidence="4" type="ORF">MCHLO_12138</name>
</gene>
<protein>
    <recommendedName>
        <fullName evidence="3">CCHC-type domain-containing protein</fullName>
    </recommendedName>
</protein>
<sequence>MPAGDAPHLSITERDSVLALANTVRDAVHQDVAERDAFLVKSANTILQFQAQVASFVESKDVGECVFTIRNALVRNGFRTGGPFGRVLANLNSFAAAITSARKVNREREAAAEARRLHTDRAVARRERLDALHPLDDSDDDIVSLGTSDPSSSDTDGTDPLDEPACNLSVVPVSSPAPLTVRPEGSRLVADLTRMLSSTRLMNPDPVAPPPSPAPSSSPSLPALEPIEPSTCRALVRFPEVKKARRGSRGRKNKGKTQSRLVLPDPVLSRAGSVIPRRRLDFHVVPPRVDYIDDSGILTPRYVVSRASASTSYGSSNRSRIPARALARGPFPSNPPIRALKRCHHCGNRGHLVASCPELPVY</sequence>
<evidence type="ECO:0000256" key="1">
    <source>
        <dbReference type="PROSITE-ProRule" id="PRU00047"/>
    </source>
</evidence>
<feature type="region of interest" description="Disordered" evidence="2">
    <location>
        <begin position="200"/>
        <end position="226"/>
    </location>
</feature>